<feature type="compositionally biased region" description="Acidic residues" evidence="1">
    <location>
        <begin position="497"/>
        <end position="527"/>
    </location>
</feature>
<dbReference type="Proteomes" id="UP000053424">
    <property type="component" value="Unassembled WGS sequence"/>
</dbReference>
<evidence type="ECO:0000256" key="1">
    <source>
        <dbReference type="SAM" id="MobiDB-lite"/>
    </source>
</evidence>
<reference evidence="3" key="2">
    <citation type="submission" date="2015-01" db="EMBL/GenBank/DDBJ databases">
        <title>Evolutionary Origins and Diversification of the Mycorrhizal Mutualists.</title>
        <authorList>
            <consortium name="DOE Joint Genome Institute"/>
            <consortium name="Mycorrhizal Genomics Consortium"/>
            <person name="Kohler A."/>
            <person name="Kuo A."/>
            <person name="Nagy L.G."/>
            <person name="Floudas D."/>
            <person name="Copeland A."/>
            <person name="Barry K.W."/>
            <person name="Cichocki N."/>
            <person name="Veneault-Fourrey C."/>
            <person name="LaButti K."/>
            <person name="Lindquist E.A."/>
            <person name="Lipzen A."/>
            <person name="Lundell T."/>
            <person name="Morin E."/>
            <person name="Murat C."/>
            <person name="Riley R."/>
            <person name="Ohm R."/>
            <person name="Sun H."/>
            <person name="Tunlid A."/>
            <person name="Henrissat B."/>
            <person name="Grigoriev I.V."/>
            <person name="Hibbett D.S."/>
            <person name="Martin F."/>
        </authorList>
    </citation>
    <scope>NUCLEOTIDE SEQUENCE [LARGE SCALE GENOMIC DNA]</scope>
    <source>
        <strain evidence="3">h7</strain>
    </source>
</reference>
<dbReference type="InterPro" id="IPR010770">
    <property type="entry name" value="Ecd"/>
</dbReference>
<dbReference type="OrthoDB" id="27237at2759"/>
<name>A0A0C3CWX6_HEBCY</name>
<evidence type="ECO:0000313" key="3">
    <source>
        <dbReference type="Proteomes" id="UP000053424"/>
    </source>
</evidence>
<keyword evidence="3" id="KW-1185">Reference proteome</keyword>
<dbReference type="PANTHER" id="PTHR13060">
    <property type="entry name" value="SGT1 PROTEIN HSGT1 SUPPRESSOR OF GCR2"/>
    <property type="match status" value="1"/>
</dbReference>
<dbReference type="EMBL" id="KN831769">
    <property type="protein sequence ID" value="KIM48351.1"/>
    <property type="molecule type" value="Genomic_DNA"/>
</dbReference>
<proteinExistence type="predicted"/>
<dbReference type="PANTHER" id="PTHR13060:SF0">
    <property type="entry name" value="PROTEIN ECDYSONELESS HOMOLOG"/>
    <property type="match status" value="1"/>
</dbReference>
<feature type="compositionally biased region" description="Acidic residues" evidence="1">
    <location>
        <begin position="614"/>
        <end position="631"/>
    </location>
</feature>
<feature type="compositionally biased region" description="Basic and acidic residues" evidence="1">
    <location>
        <begin position="693"/>
        <end position="705"/>
    </location>
</feature>
<dbReference type="HOGENOM" id="CLU_006241_1_0_1"/>
<accession>A0A0C3CWX6</accession>
<feature type="compositionally biased region" description="Acidic residues" evidence="1">
    <location>
        <begin position="640"/>
        <end position="649"/>
    </location>
</feature>
<reference evidence="2 3" key="1">
    <citation type="submission" date="2014-04" db="EMBL/GenBank/DDBJ databases">
        <authorList>
            <consortium name="DOE Joint Genome Institute"/>
            <person name="Kuo A."/>
            <person name="Gay G."/>
            <person name="Dore J."/>
            <person name="Kohler A."/>
            <person name="Nagy L.G."/>
            <person name="Floudas D."/>
            <person name="Copeland A."/>
            <person name="Barry K.W."/>
            <person name="Cichocki N."/>
            <person name="Veneault-Fourrey C."/>
            <person name="LaButti K."/>
            <person name="Lindquist E.A."/>
            <person name="Lipzen A."/>
            <person name="Lundell T."/>
            <person name="Morin E."/>
            <person name="Murat C."/>
            <person name="Sun H."/>
            <person name="Tunlid A."/>
            <person name="Henrissat B."/>
            <person name="Grigoriev I.V."/>
            <person name="Hibbett D.S."/>
            <person name="Martin F."/>
            <person name="Nordberg H.P."/>
            <person name="Cantor M.N."/>
            <person name="Hua S.X."/>
        </authorList>
    </citation>
    <scope>NUCLEOTIDE SEQUENCE [LARGE SCALE GENOMIC DNA]</scope>
    <source>
        <strain evidence="3">h7</strain>
    </source>
</reference>
<organism evidence="2 3">
    <name type="scientific">Hebeloma cylindrosporum</name>
    <dbReference type="NCBI Taxonomy" id="76867"/>
    <lineage>
        <taxon>Eukaryota</taxon>
        <taxon>Fungi</taxon>
        <taxon>Dikarya</taxon>
        <taxon>Basidiomycota</taxon>
        <taxon>Agaricomycotina</taxon>
        <taxon>Agaricomycetes</taxon>
        <taxon>Agaricomycetidae</taxon>
        <taxon>Agaricales</taxon>
        <taxon>Agaricineae</taxon>
        <taxon>Hymenogastraceae</taxon>
        <taxon>Hebeloma</taxon>
    </lineage>
</organism>
<evidence type="ECO:0008006" key="4">
    <source>
        <dbReference type="Google" id="ProtNLM"/>
    </source>
</evidence>
<feature type="region of interest" description="Disordered" evidence="1">
    <location>
        <begin position="823"/>
        <end position="847"/>
    </location>
</feature>
<dbReference type="STRING" id="686832.A0A0C3CWX6"/>
<feature type="region of interest" description="Disordered" evidence="1">
    <location>
        <begin position="672"/>
        <end position="785"/>
    </location>
</feature>
<gene>
    <name evidence="2" type="ORF">M413DRAFT_440079</name>
</gene>
<dbReference type="Pfam" id="PF07093">
    <property type="entry name" value="SGT1"/>
    <property type="match status" value="2"/>
</dbReference>
<feature type="region of interest" description="Disordered" evidence="1">
    <location>
        <begin position="497"/>
        <end position="649"/>
    </location>
</feature>
<dbReference type="AlphaFoldDB" id="A0A0C3CWX6"/>
<sequence>MDIFDRPHAIAEDTIQYTLYPPPTLSDKTSATTFAACITTFVDSYLPNFVWNRDGFEVKIVPDPEDNSTWVLEGRMRVGDCVDDEWFTVWLLKQVSSKWDVVISVYDSDGQFLLIEAAEALPSWVKPANSDNRVWIYNSRLHLIPLLHVSPGSRKRYRRPFPGGADSDDEDARPGDDDTFISAEDAVKFVRDPSIDTYAPPDVEKIVWQRIAGYPDAAKNHVHSTKAYLPIDIAKALTVNPSLIQKAVETFYTRDGIQLRAAHRMSRFPPKPEALTHIKMTRTAYAQLLGQKFFPPKIFGHWTEQEGTNQWRWRDVGMKIAIGFEILYQESKGRQNLSRESIHSASVAAKETLQRNPEYQKYIENLKSADYFKGEIQGSELWNSLENKAAAAFVEVRRTDDATRQPFASQVDAALTSVKNLPDFSGQEEDSDEWLHVDAGDFDHMLESTLGKPQSEKGKDSNAMDVDDLEDRLATEQAAQLKTLAGKVESFVEGEGDLEGARFEDEEFSDEPFSDDETTDMDSESEPENSSKEKTLEKMQAAMDKLVPALEPSDYGKMPASYHSNSQRVAPAGNATDMVEKNVKEDQSTPQPDAERKTKPLRPPIIPRDKYDGVDSDDETDEEDQDDESEEEHPQVVGEIEIDMEEEEEEFLEFSREALGISNEQWEKIVMDRKDRGAFLPSSASKPMPPRQKSPEKATKPEARKHVPRVPEPGPRPNVNPELDSFETVMKALDEALLQSKKQAQKSTPKAKATQPHPKTIPANQKGKQKATVEEAEEEEEDFDIEAAMEAELRESMEDGSDAEEPVDYNMIKNFLESYKSQAGLSGPVSNLAGRLQPGLNLPRDGS</sequence>
<feature type="compositionally biased region" description="Basic and acidic residues" evidence="1">
    <location>
        <begin position="578"/>
        <end position="598"/>
    </location>
</feature>
<feature type="compositionally biased region" description="Acidic residues" evidence="1">
    <location>
        <begin position="774"/>
        <end position="785"/>
    </location>
</feature>
<protein>
    <recommendedName>
        <fullName evidence="4">SGT1-domain-containing protein</fullName>
    </recommendedName>
</protein>
<evidence type="ECO:0000313" key="2">
    <source>
        <dbReference type="EMBL" id="KIM48351.1"/>
    </source>
</evidence>
<dbReference type="GO" id="GO:0005634">
    <property type="term" value="C:nucleus"/>
    <property type="evidence" value="ECO:0007669"/>
    <property type="project" value="TreeGrafter"/>
</dbReference>
<feature type="region of interest" description="Disordered" evidence="1">
    <location>
        <begin position="157"/>
        <end position="177"/>
    </location>
</feature>